<dbReference type="Proteomes" id="UP001242368">
    <property type="component" value="Unassembled WGS sequence"/>
</dbReference>
<proteinExistence type="predicted"/>
<feature type="signal peptide" evidence="1">
    <location>
        <begin position="1"/>
        <end position="21"/>
    </location>
</feature>
<accession>A0ABT8CUZ4</accession>
<dbReference type="RefSeq" id="WP_290363902.1">
    <property type="nucleotide sequence ID" value="NZ_JAUFQU010000001.1"/>
</dbReference>
<comment type="caution">
    <text evidence="2">The sequence shown here is derived from an EMBL/GenBank/DDBJ whole genome shotgun (WGS) entry which is preliminary data.</text>
</comment>
<evidence type="ECO:0000256" key="1">
    <source>
        <dbReference type="SAM" id="SignalP"/>
    </source>
</evidence>
<protein>
    <recommendedName>
        <fullName evidence="4">Outer membrane protein beta-barrel domain-containing protein</fullName>
    </recommendedName>
</protein>
<evidence type="ECO:0000313" key="3">
    <source>
        <dbReference type="Proteomes" id="UP001242368"/>
    </source>
</evidence>
<evidence type="ECO:0000313" key="2">
    <source>
        <dbReference type="EMBL" id="MDN3708014.1"/>
    </source>
</evidence>
<keyword evidence="1" id="KW-0732">Signal</keyword>
<feature type="chain" id="PRO_5046981519" description="Outer membrane protein beta-barrel domain-containing protein" evidence="1">
    <location>
        <begin position="22"/>
        <end position="135"/>
    </location>
</feature>
<keyword evidence="3" id="KW-1185">Reference proteome</keyword>
<organism evidence="2 3">
    <name type="scientific">Paenimyroides ceti</name>
    <dbReference type="NCBI Taxonomy" id="395087"/>
    <lineage>
        <taxon>Bacteria</taxon>
        <taxon>Pseudomonadati</taxon>
        <taxon>Bacteroidota</taxon>
        <taxon>Flavobacteriia</taxon>
        <taxon>Flavobacteriales</taxon>
        <taxon>Flavobacteriaceae</taxon>
        <taxon>Paenimyroides</taxon>
    </lineage>
</organism>
<gene>
    <name evidence="2" type="ORF">QW060_12935</name>
</gene>
<evidence type="ECO:0008006" key="4">
    <source>
        <dbReference type="Google" id="ProtNLM"/>
    </source>
</evidence>
<reference evidence="3" key="1">
    <citation type="journal article" date="2019" name="Int. J. Syst. Evol. Microbiol.">
        <title>The Global Catalogue of Microorganisms (GCM) 10K type strain sequencing project: providing services to taxonomists for standard genome sequencing and annotation.</title>
        <authorList>
            <consortium name="The Broad Institute Genomics Platform"/>
            <consortium name="The Broad Institute Genome Sequencing Center for Infectious Disease"/>
            <person name="Wu L."/>
            <person name="Ma J."/>
        </authorList>
    </citation>
    <scope>NUCLEOTIDE SEQUENCE [LARGE SCALE GENOMIC DNA]</scope>
    <source>
        <strain evidence="3">CECT 7184</strain>
    </source>
</reference>
<name>A0ABT8CUZ4_9FLAO</name>
<sequence length="135" mass="15040">MTIKMITTASILLLCSLAITAQEKETSTHTKLSLDFYDGTVATGYVDQGAFLNFTGPNLNYTFHDSKILLGMLPSLRFKQDRSEIKNALVTPTLGIGLTYAYKKLVVQIPFYYNPKTTVTNGNWKMGAGIGFRFR</sequence>
<dbReference type="EMBL" id="JAUFQU010000001">
    <property type="protein sequence ID" value="MDN3708014.1"/>
    <property type="molecule type" value="Genomic_DNA"/>
</dbReference>